<dbReference type="InterPro" id="IPR036390">
    <property type="entry name" value="WH_DNA-bd_sf"/>
</dbReference>
<evidence type="ECO:0000313" key="3">
    <source>
        <dbReference type="EMBL" id="MET3605802.1"/>
    </source>
</evidence>
<evidence type="ECO:0000313" key="5">
    <source>
        <dbReference type="Proteomes" id="UP000323522"/>
    </source>
</evidence>
<accession>A0A5C1PUN2</accession>
<gene>
    <name evidence="3" type="ORF">ABIC99_003636</name>
    <name evidence="4" type="ORF">EWH46_00185</name>
</gene>
<feature type="domain" description="Initiator Rep protein WH1" evidence="2">
    <location>
        <begin position="68"/>
        <end position="206"/>
    </location>
</feature>
<keyword evidence="6" id="KW-1185">Reference proteome</keyword>
<evidence type="ECO:0000313" key="4">
    <source>
        <dbReference type="EMBL" id="QEM99332.1"/>
    </source>
</evidence>
<geneLocation type="plasmid" evidence="4">
    <name>pSna507_unt13</name>
</geneLocation>
<dbReference type="RefSeq" id="WP_149501969.1">
    <property type="nucleotide sequence ID" value="NZ_CP035707.1"/>
</dbReference>
<proteinExistence type="inferred from homology"/>
<reference evidence="3 6" key="2">
    <citation type="submission" date="2024-06" db="EMBL/GenBank/DDBJ databases">
        <title>Genomic Encyclopedia of Type Strains, Phase IV (KMG-IV): sequencing the most valuable type-strain genomes for metagenomic binning, comparative biology and taxonomic classification.</title>
        <authorList>
            <person name="Goeker M."/>
        </authorList>
    </citation>
    <scope>NUCLEOTIDE SEQUENCE [LARGE SCALE GENOMIC DNA]</scope>
    <source>
        <strain evidence="3 6">D-501</strain>
    </source>
</reference>
<reference evidence="4 5" key="1">
    <citation type="submission" date="2019-02" db="EMBL/GenBank/DDBJ databases">
        <title>Complete Genome Sequence and Methylome Analysis of Sphaerotilus natans subsp. sulfidivorans D-507.</title>
        <authorList>
            <person name="Fomenkov A."/>
            <person name="Gridneva E."/>
            <person name="Smolyakov D."/>
            <person name="Dubinina G."/>
            <person name="Vincze T."/>
            <person name="Grabovich M."/>
            <person name="Roberts R.J."/>
        </authorList>
    </citation>
    <scope>NUCLEOTIDE SEQUENCE [LARGE SCALE GENOMIC DNA]</scope>
    <source>
        <strain evidence="4 5">D-507</strain>
        <plasmid evidence="4">pSna507_unt13</plasmid>
        <plasmid evidence="5">psna507_unt13</plasmid>
    </source>
</reference>
<comment type="similarity">
    <text evidence="1">Belongs to the initiator RepB protein family.</text>
</comment>
<protein>
    <submittedName>
        <fullName evidence="4">RepB family plasmid replication initiator protein</fullName>
    </submittedName>
</protein>
<dbReference type="Proteomes" id="UP001549111">
    <property type="component" value="Unassembled WGS sequence"/>
</dbReference>
<dbReference type="InterPro" id="IPR000525">
    <property type="entry name" value="Initiator_Rep_WH1"/>
</dbReference>
<evidence type="ECO:0000313" key="6">
    <source>
        <dbReference type="Proteomes" id="UP001549111"/>
    </source>
</evidence>
<dbReference type="GO" id="GO:0003887">
    <property type="term" value="F:DNA-directed DNA polymerase activity"/>
    <property type="evidence" value="ECO:0007669"/>
    <property type="project" value="InterPro"/>
</dbReference>
<dbReference type="Proteomes" id="UP000323522">
    <property type="component" value="Plasmid pSna507_unt13"/>
</dbReference>
<dbReference type="InterPro" id="IPR036388">
    <property type="entry name" value="WH-like_DNA-bd_sf"/>
</dbReference>
<name>A0A5C1PUN2_9BURK</name>
<dbReference type="AlphaFoldDB" id="A0A5C1PUN2"/>
<dbReference type="KEGG" id="snn:EWH46_00185"/>
<dbReference type="EMBL" id="CP035707">
    <property type="protein sequence ID" value="QEM99332.1"/>
    <property type="molecule type" value="Genomic_DNA"/>
</dbReference>
<sequence length="499" mass="56987">MQKGFPERQYFKVIQINTTTTRVRAREKGNHGSCQRAEESAPANDDSERCIIVRMRQDELTEDKELVRKANPAIAIRPTSGKLTLVSRRIYNLLLYHAQQQGTDCDEYTLPLAQVVGNVSSSENTEAIKKRLREMASTTIEWNSSTTDDLADQEWNIASLLAAKITPARKGRPMMLTWSYAPSVRRELIEPKQYTRLLLQLTSRMTLYSAAVLLEIGFQYLSSPGQLTMRQSVDWWAAVLRGQPLSRPVDYRFFKRDTLTPGLREVNEVQSEFELDLIEHRHGRKIVDLQFRVIRRRTDTAAASTTKAADPATDNHSADTTEMLSRPLNLELLESLISLGLNENDADMLASREDSERVARAVTYVRSKQARGRVESPAAYFQHVFRHGYAEDQPDAAPTTAVDAKPDTSEAAQQVISQVEREERRRSHERQLIDEIRANFESSPEEARSMLIHAFGKTLRAQRERQTWDSLGLSSRPLSARFFWWMATQDSRWKAAQTT</sequence>
<dbReference type="OrthoDB" id="1522717at2"/>
<organism evidence="4 5">
    <name type="scientific">Sphaerotilus sulfidivorans</name>
    <dbReference type="NCBI Taxonomy" id="639200"/>
    <lineage>
        <taxon>Bacteria</taxon>
        <taxon>Pseudomonadati</taxon>
        <taxon>Pseudomonadota</taxon>
        <taxon>Betaproteobacteria</taxon>
        <taxon>Burkholderiales</taxon>
        <taxon>Sphaerotilaceae</taxon>
        <taxon>Sphaerotilus</taxon>
    </lineage>
</organism>
<dbReference type="EMBL" id="JBEPLS010000024">
    <property type="protein sequence ID" value="MET3605802.1"/>
    <property type="molecule type" value="Genomic_DNA"/>
</dbReference>
<evidence type="ECO:0000256" key="1">
    <source>
        <dbReference type="ARBA" id="ARBA00038283"/>
    </source>
</evidence>
<geneLocation type="plasmid" evidence="5">
    <name>psna507_unt13</name>
</geneLocation>
<dbReference type="Pfam" id="PF01051">
    <property type="entry name" value="Rep3_N"/>
    <property type="match status" value="1"/>
</dbReference>
<evidence type="ECO:0000259" key="2">
    <source>
        <dbReference type="Pfam" id="PF01051"/>
    </source>
</evidence>
<keyword evidence="4" id="KW-0614">Plasmid</keyword>
<dbReference type="Gene3D" id="1.10.10.10">
    <property type="entry name" value="Winged helix-like DNA-binding domain superfamily/Winged helix DNA-binding domain"/>
    <property type="match status" value="1"/>
</dbReference>
<dbReference type="Pfam" id="PF21205">
    <property type="entry name" value="Rep3_C"/>
    <property type="match status" value="1"/>
</dbReference>
<dbReference type="GO" id="GO:0006270">
    <property type="term" value="P:DNA replication initiation"/>
    <property type="evidence" value="ECO:0007669"/>
    <property type="project" value="InterPro"/>
</dbReference>
<dbReference type="SUPFAM" id="SSF46785">
    <property type="entry name" value="Winged helix' DNA-binding domain"/>
    <property type="match status" value="1"/>
</dbReference>